<keyword evidence="3" id="KW-1185">Reference proteome</keyword>
<dbReference type="SUPFAM" id="SSF54427">
    <property type="entry name" value="NTF2-like"/>
    <property type="match status" value="1"/>
</dbReference>
<evidence type="ECO:0000259" key="1">
    <source>
        <dbReference type="Pfam" id="PF12680"/>
    </source>
</evidence>
<dbReference type="STRING" id="857290.HMPREF9156_00054"/>
<dbReference type="AlphaFoldDB" id="J0D5N0"/>
<dbReference type="HOGENOM" id="CLU_123773_0_0_11"/>
<dbReference type="InterPro" id="IPR037401">
    <property type="entry name" value="SnoaL-like"/>
</dbReference>
<name>J0D5N0_9BIFI</name>
<dbReference type="Gene3D" id="3.10.450.50">
    <property type="match status" value="1"/>
</dbReference>
<gene>
    <name evidence="2" type="ORF">HMPREF9156_00054</name>
</gene>
<sequence length="143" mass="16692">MGNEPQYKEGIIRSWFDMWLQKNDAGIGSLFTHNATYIESWGPEYHGLEKIRHWFSEWNSRGTVLAWDIQRFFHDSDKSIVLWTFECAMHGGPKQGFDGVSLVVWDKDLKISYLQEYGCSTERYDPYAAGDKPVFKEGESPWI</sequence>
<evidence type="ECO:0000313" key="2">
    <source>
        <dbReference type="EMBL" id="EJD65290.1"/>
    </source>
</evidence>
<dbReference type="Pfam" id="PF12680">
    <property type="entry name" value="SnoaL_2"/>
    <property type="match status" value="1"/>
</dbReference>
<comment type="caution">
    <text evidence="2">The sequence shown here is derived from an EMBL/GenBank/DDBJ whole genome shotgun (WGS) entry which is preliminary data.</text>
</comment>
<dbReference type="Proteomes" id="UP000006415">
    <property type="component" value="Unassembled WGS sequence"/>
</dbReference>
<proteinExistence type="predicted"/>
<organism evidence="2 3">
    <name type="scientific">Scardovia wiggsiae F0424</name>
    <dbReference type="NCBI Taxonomy" id="857290"/>
    <lineage>
        <taxon>Bacteria</taxon>
        <taxon>Bacillati</taxon>
        <taxon>Actinomycetota</taxon>
        <taxon>Actinomycetes</taxon>
        <taxon>Bifidobacteriales</taxon>
        <taxon>Bifidobacteriaceae</taxon>
        <taxon>Scardovia</taxon>
    </lineage>
</organism>
<accession>J0D5N0</accession>
<evidence type="ECO:0000313" key="3">
    <source>
        <dbReference type="Proteomes" id="UP000006415"/>
    </source>
</evidence>
<feature type="domain" description="SnoaL-like" evidence="1">
    <location>
        <begin position="12"/>
        <end position="111"/>
    </location>
</feature>
<dbReference type="EMBL" id="AGZS01000001">
    <property type="protein sequence ID" value="EJD65290.1"/>
    <property type="molecule type" value="Genomic_DNA"/>
</dbReference>
<dbReference type="RefSeq" id="WP_007147122.1">
    <property type="nucleotide sequence ID" value="NZ_AKCI01000001.1"/>
</dbReference>
<reference evidence="2 3" key="1">
    <citation type="submission" date="2012-01" db="EMBL/GenBank/DDBJ databases">
        <title>The Genome Sequence of Scardovia wiggsiae F0424.</title>
        <authorList>
            <consortium name="The Broad Institute Genome Sequencing Platform"/>
            <person name="Earl A."/>
            <person name="Ward D."/>
            <person name="Feldgarden M."/>
            <person name="Gevers D."/>
            <person name="Izard J."/>
            <person name="Ganesan A."/>
            <person name="Baranova O.V."/>
            <person name="Blanton J.M."/>
            <person name="Tanner A.C."/>
            <person name="Mathney J."/>
            <person name="Dewhirst F.E."/>
            <person name="Young S.K."/>
            <person name="Zeng Q."/>
            <person name="Gargeya S."/>
            <person name="Fitzgerald M."/>
            <person name="Haas B."/>
            <person name="Abouelleil A."/>
            <person name="Alvarado L."/>
            <person name="Arachchi H.M."/>
            <person name="Berlin A."/>
            <person name="Chapman S.B."/>
            <person name="Gearin G."/>
            <person name="Goldberg J."/>
            <person name="Griggs A."/>
            <person name="Gujja S."/>
            <person name="Hansen M."/>
            <person name="Heiman D."/>
            <person name="Howarth C."/>
            <person name="Larimer J."/>
            <person name="Lui A."/>
            <person name="MacDonald P.J.P."/>
            <person name="McCowen C."/>
            <person name="Montmayeur A."/>
            <person name="Murphy C."/>
            <person name="Neiman D."/>
            <person name="Pearson M."/>
            <person name="Priest M."/>
            <person name="Roberts A."/>
            <person name="Saif S."/>
            <person name="Shea T."/>
            <person name="Sisk P."/>
            <person name="Stolte C."/>
            <person name="Sykes S."/>
            <person name="Wortman J."/>
            <person name="Nusbaum C."/>
            <person name="Birren B."/>
        </authorList>
    </citation>
    <scope>NUCLEOTIDE SEQUENCE [LARGE SCALE GENOMIC DNA]</scope>
    <source>
        <strain evidence="2 3">F0424</strain>
    </source>
</reference>
<dbReference type="InterPro" id="IPR032710">
    <property type="entry name" value="NTF2-like_dom_sf"/>
</dbReference>
<dbReference type="eggNOG" id="COG3631">
    <property type="taxonomic scope" value="Bacteria"/>
</dbReference>
<protein>
    <recommendedName>
        <fullName evidence="1">SnoaL-like domain-containing protein</fullName>
    </recommendedName>
</protein>